<evidence type="ECO:0000256" key="1">
    <source>
        <dbReference type="SAM" id="Phobius"/>
    </source>
</evidence>
<dbReference type="EMBL" id="AP018042">
    <property type="protein sequence ID" value="BAX80806.1"/>
    <property type="molecule type" value="Genomic_DNA"/>
</dbReference>
<dbReference type="PANTHER" id="PTHR40547">
    <property type="entry name" value="SLL0298 PROTEIN"/>
    <property type="match status" value="1"/>
</dbReference>
<feature type="domain" description="DUF2062" evidence="2">
    <location>
        <begin position="34"/>
        <end position="153"/>
    </location>
</feature>
<reference evidence="3 4" key="1">
    <citation type="journal article" date="2018" name="Mar. Genomics">
        <title>Complete genome sequence of Marinifilaceae bacterium strain SPP2, isolated from the Antarctic marine sediment.</title>
        <authorList>
            <person name="Watanabe M."/>
            <person name="Kojima H."/>
            <person name="Fukui M."/>
        </authorList>
    </citation>
    <scope>NUCLEOTIDE SEQUENCE [LARGE SCALE GENOMIC DNA]</scope>
    <source>
        <strain evidence="3 4">SPP2</strain>
    </source>
</reference>
<accession>A0A1Y1CK91</accession>
<feature type="transmembrane region" description="Helical" evidence="1">
    <location>
        <begin position="122"/>
        <end position="148"/>
    </location>
</feature>
<dbReference type="PANTHER" id="PTHR40547:SF1">
    <property type="entry name" value="SLL0298 PROTEIN"/>
    <property type="match status" value="1"/>
</dbReference>
<keyword evidence="1" id="KW-0472">Membrane</keyword>
<evidence type="ECO:0000259" key="2">
    <source>
        <dbReference type="Pfam" id="PF09835"/>
    </source>
</evidence>
<organism evidence="3 4">
    <name type="scientific">Labilibaculum antarcticum</name>
    <dbReference type="NCBI Taxonomy" id="1717717"/>
    <lineage>
        <taxon>Bacteria</taxon>
        <taxon>Pseudomonadati</taxon>
        <taxon>Bacteroidota</taxon>
        <taxon>Bacteroidia</taxon>
        <taxon>Marinilabiliales</taxon>
        <taxon>Marinifilaceae</taxon>
        <taxon>Labilibaculum</taxon>
    </lineage>
</organism>
<feature type="transmembrane region" description="Helical" evidence="1">
    <location>
        <begin position="52"/>
        <end position="73"/>
    </location>
</feature>
<evidence type="ECO:0000313" key="3">
    <source>
        <dbReference type="EMBL" id="BAX80806.1"/>
    </source>
</evidence>
<gene>
    <name evidence="3" type="ORF">ALGA_2484</name>
</gene>
<protein>
    <recommendedName>
        <fullName evidence="2">DUF2062 domain-containing protein</fullName>
    </recommendedName>
</protein>
<dbReference type="Pfam" id="PF09835">
    <property type="entry name" value="DUF2062"/>
    <property type="match status" value="1"/>
</dbReference>
<sequence length="154" mass="16883">MKMMNYQKVLQRFKLDKIKKSIVAEITCADNSNGVIAASLALGIFIAFSPAWGFQTVLAISLALLLKLNKVLALITVNISSIPPLIPLIIIAGYQTGALVLHGEFQKEVPDLMNLSTLGENYLQFALGSLVFAIMIGVIFYLVISLILGRYRKL</sequence>
<evidence type="ECO:0000313" key="4">
    <source>
        <dbReference type="Proteomes" id="UP000218267"/>
    </source>
</evidence>
<dbReference type="Proteomes" id="UP000218267">
    <property type="component" value="Chromosome"/>
</dbReference>
<keyword evidence="4" id="KW-1185">Reference proteome</keyword>
<reference evidence="4" key="2">
    <citation type="journal article" date="2020" name="Antonie Van Leeuwenhoek">
        <title>Labilibaculum antarcticum sp. nov., a novel facultative anaerobic, psychrotorelant bacterium isolated from marine sediment of Antarctica.</title>
        <authorList>
            <person name="Watanabe M."/>
            <person name="Kojima H."/>
            <person name="Fukui M."/>
        </authorList>
    </citation>
    <scope>NUCLEOTIDE SEQUENCE [LARGE SCALE GENOMIC DNA]</scope>
    <source>
        <strain evidence="4">SPP2</strain>
    </source>
</reference>
<dbReference type="OrthoDB" id="9810303at2"/>
<name>A0A1Y1CK91_9BACT</name>
<keyword evidence="1" id="KW-1133">Transmembrane helix</keyword>
<dbReference type="InterPro" id="IPR018639">
    <property type="entry name" value="DUF2062"/>
</dbReference>
<keyword evidence="1" id="KW-0812">Transmembrane</keyword>
<proteinExistence type="predicted"/>
<dbReference type="AlphaFoldDB" id="A0A1Y1CK91"/>
<dbReference type="KEGG" id="mbas:ALGA_2484"/>